<protein>
    <submittedName>
        <fullName evidence="1">Uncharacterized protein</fullName>
    </submittedName>
</protein>
<dbReference type="EMBL" id="JARBJD010000073">
    <property type="protein sequence ID" value="KAK2954858.1"/>
    <property type="molecule type" value="Genomic_DNA"/>
</dbReference>
<sequence>MNVGKWLIVTERMQFWLWIGWIVREVQKIARFFFLTFSNQFQTRKNGFHRRTRKRIQIQTFQKKLRQLSRRDQFHPRNNPQSQLSLSIHRICFTERNLSSRYFPQDQAEPKNRRFLFINPE</sequence>
<dbReference type="Proteomes" id="UP001281761">
    <property type="component" value="Unassembled WGS sequence"/>
</dbReference>
<keyword evidence="2" id="KW-1185">Reference proteome</keyword>
<proteinExistence type="predicted"/>
<comment type="caution">
    <text evidence="1">The sequence shown here is derived from an EMBL/GenBank/DDBJ whole genome shotgun (WGS) entry which is preliminary data.</text>
</comment>
<evidence type="ECO:0000313" key="1">
    <source>
        <dbReference type="EMBL" id="KAK2954858.1"/>
    </source>
</evidence>
<reference evidence="1 2" key="1">
    <citation type="journal article" date="2022" name="bioRxiv">
        <title>Genomics of Preaxostyla Flagellates Illuminates Evolutionary Transitions and the Path Towards Mitochondrial Loss.</title>
        <authorList>
            <person name="Novak L.V.F."/>
            <person name="Treitli S.C."/>
            <person name="Pyrih J."/>
            <person name="Halakuc P."/>
            <person name="Pipaliya S.V."/>
            <person name="Vacek V."/>
            <person name="Brzon O."/>
            <person name="Soukal P."/>
            <person name="Eme L."/>
            <person name="Dacks J.B."/>
            <person name="Karnkowska A."/>
            <person name="Elias M."/>
            <person name="Hampl V."/>
        </authorList>
    </citation>
    <scope>NUCLEOTIDE SEQUENCE [LARGE SCALE GENOMIC DNA]</scope>
    <source>
        <strain evidence="1">NAU3</strain>
        <tissue evidence="1">Gut</tissue>
    </source>
</reference>
<accession>A0ABQ9XTQ1</accession>
<evidence type="ECO:0000313" key="2">
    <source>
        <dbReference type="Proteomes" id="UP001281761"/>
    </source>
</evidence>
<organism evidence="1 2">
    <name type="scientific">Blattamonas nauphoetae</name>
    <dbReference type="NCBI Taxonomy" id="2049346"/>
    <lineage>
        <taxon>Eukaryota</taxon>
        <taxon>Metamonada</taxon>
        <taxon>Preaxostyla</taxon>
        <taxon>Oxymonadida</taxon>
        <taxon>Blattamonas</taxon>
    </lineage>
</organism>
<gene>
    <name evidence="1" type="ORF">BLNAU_10188</name>
</gene>
<name>A0ABQ9XTQ1_9EUKA</name>